<evidence type="ECO:0000256" key="6">
    <source>
        <dbReference type="ARBA" id="ARBA00022741"/>
    </source>
</evidence>
<dbReference type="PROSITE" id="PS00375">
    <property type="entry name" value="UDPGT"/>
    <property type="match status" value="2"/>
</dbReference>
<keyword evidence="7" id="KW-0418">Kinase</keyword>
<dbReference type="GO" id="GO:0080044">
    <property type="term" value="F:quercetin 7-O-glucosyltransferase activity"/>
    <property type="evidence" value="ECO:0007669"/>
    <property type="project" value="TreeGrafter"/>
</dbReference>
<keyword evidence="5" id="KW-0808">Transferase</keyword>
<dbReference type="AlphaFoldDB" id="A0A6N2LPC7"/>
<gene>
    <name evidence="13" type="ORF">SVIM_LOCUS196288</name>
</gene>
<evidence type="ECO:0000256" key="10">
    <source>
        <dbReference type="ARBA" id="ARBA00047899"/>
    </source>
</evidence>
<dbReference type="PANTHER" id="PTHR11926:SF1311">
    <property type="entry name" value="UDP-GLYCOSYLTRANSFERASE 74F2"/>
    <property type="match status" value="1"/>
</dbReference>
<dbReference type="SMART" id="SM00220">
    <property type="entry name" value="S_TKc"/>
    <property type="match status" value="1"/>
</dbReference>
<protein>
    <recommendedName>
        <fullName evidence="12">Protein kinase domain-containing protein</fullName>
    </recommendedName>
</protein>
<dbReference type="Pfam" id="PF00201">
    <property type="entry name" value="UDPGT"/>
    <property type="match status" value="2"/>
</dbReference>
<proteinExistence type="inferred from homology"/>
<keyword evidence="4" id="KW-0328">Glycosyltransferase</keyword>
<dbReference type="GO" id="GO:0080043">
    <property type="term" value="F:quercetin 3-O-glucosyltransferase activity"/>
    <property type="evidence" value="ECO:0007669"/>
    <property type="project" value="TreeGrafter"/>
</dbReference>
<dbReference type="GO" id="GO:0047213">
    <property type="term" value="F:anthocyanidin 3-O-glucosyltransferase activity"/>
    <property type="evidence" value="ECO:0007669"/>
    <property type="project" value="UniProtKB-EC"/>
</dbReference>
<organism evidence="13">
    <name type="scientific">Salix viminalis</name>
    <name type="common">Common osier</name>
    <name type="synonym">Basket willow</name>
    <dbReference type="NCBI Taxonomy" id="40686"/>
    <lineage>
        <taxon>Eukaryota</taxon>
        <taxon>Viridiplantae</taxon>
        <taxon>Streptophyta</taxon>
        <taxon>Embryophyta</taxon>
        <taxon>Tracheophyta</taxon>
        <taxon>Spermatophyta</taxon>
        <taxon>Magnoliopsida</taxon>
        <taxon>eudicotyledons</taxon>
        <taxon>Gunneridae</taxon>
        <taxon>Pentapetalae</taxon>
        <taxon>rosids</taxon>
        <taxon>fabids</taxon>
        <taxon>Malpighiales</taxon>
        <taxon>Salicaceae</taxon>
        <taxon>Saliceae</taxon>
        <taxon>Salix</taxon>
    </lineage>
</organism>
<dbReference type="Pfam" id="PF00069">
    <property type="entry name" value="Pkinase"/>
    <property type="match status" value="1"/>
</dbReference>
<comment type="pathway">
    <text evidence="1">Pigment biosynthesis; anthocyanin biosynthesis.</text>
</comment>
<comment type="catalytic activity">
    <reaction evidence="9">
        <text>an anthocyanidin + UDP-alpha-D-glucose + H(+) = an anthocyanidin 3-O-beta-D-glucoside + UDP</text>
        <dbReference type="Rhea" id="RHEA:20093"/>
        <dbReference type="ChEBI" id="CHEBI:15378"/>
        <dbReference type="ChEBI" id="CHEBI:16307"/>
        <dbReference type="ChEBI" id="CHEBI:58223"/>
        <dbReference type="ChEBI" id="CHEBI:58885"/>
        <dbReference type="ChEBI" id="CHEBI:143576"/>
        <dbReference type="EC" id="2.4.1.115"/>
    </reaction>
</comment>
<evidence type="ECO:0000256" key="4">
    <source>
        <dbReference type="ARBA" id="ARBA00022676"/>
    </source>
</evidence>
<evidence type="ECO:0000256" key="9">
    <source>
        <dbReference type="ARBA" id="ARBA00047606"/>
    </source>
</evidence>
<accession>A0A6N2LPC7</accession>
<dbReference type="CDD" id="cd03784">
    <property type="entry name" value="GT1_Gtf-like"/>
    <property type="match status" value="2"/>
</dbReference>
<comment type="catalytic activity">
    <reaction evidence="11">
        <text>L-seryl-[protein] + ATP = O-phospho-L-seryl-[protein] + ADP + H(+)</text>
        <dbReference type="Rhea" id="RHEA:17989"/>
        <dbReference type="Rhea" id="RHEA-COMP:9863"/>
        <dbReference type="Rhea" id="RHEA-COMP:11604"/>
        <dbReference type="ChEBI" id="CHEBI:15378"/>
        <dbReference type="ChEBI" id="CHEBI:29999"/>
        <dbReference type="ChEBI" id="CHEBI:30616"/>
        <dbReference type="ChEBI" id="CHEBI:83421"/>
        <dbReference type="ChEBI" id="CHEBI:456216"/>
        <dbReference type="EC" id="2.7.11.1"/>
    </reaction>
</comment>
<dbReference type="InterPro" id="IPR008271">
    <property type="entry name" value="Ser/Thr_kinase_AS"/>
</dbReference>
<dbReference type="InterPro" id="IPR000719">
    <property type="entry name" value="Prot_kinase_dom"/>
</dbReference>
<dbReference type="EMBL" id="CAADRP010001225">
    <property type="protein sequence ID" value="VFU37355.1"/>
    <property type="molecule type" value="Genomic_DNA"/>
</dbReference>
<dbReference type="Gene3D" id="3.40.50.2000">
    <property type="entry name" value="Glycogen Phosphorylase B"/>
    <property type="match status" value="4"/>
</dbReference>
<evidence type="ECO:0000256" key="5">
    <source>
        <dbReference type="ARBA" id="ARBA00022679"/>
    </source>
</evidence>
<sequence length="874" mass="97885">MSDLCEKQIEELSWGLKNSNYYFLWVIKESGQVNLPKTFLEDLGEKGCVVGWSPQVRILSNEAVGCFLTHCGWNSTIEALSLGMPMVAMPQWTDQPPNAKLVEDVWKVGIRVKVDEKGIVPRDEIQCCIKEVMEGGTVKLLRQEKTKGQDFINEVATIGRIHHCNVVKLIGFTAEGSKRALVYEFMPNGSLEKYIFSRQGSIQLSNHKLYEISLGVARGIEYLHQGCEMQILHFDIKPHNILLDENFSPKVSDFGLAKLYPANKSIHTQLGSVEVVAIDFHIYEAAKISVDDYLKQFQATVTRKLTELVAELNTSSGFPISCLAYDSLMPWVLEIARHLGLIGASFFTQSCAVDTVYYHIHEGQLKIPPEKLPLTFSSQPVLEITDLPSFVQGLESKPEYSSILNMVVGQFSTFMEADWIFVNTFKAMEEEESWKGHVLLVPYPGQGHINPMMQFSRRLISKGVKATLVTSIFIAKAMKLGSSIGPVHLDVISDGFDEQGFPKGGSSELYLENLEAAGSKTLAELIVKYRSTPYPIDCVIYEPFLHWALDVAKDSGVMGAAFFTQPCVVDYIYYNIQHGLLSLPITSAPVSIPGLPLLESRDMPSFIGVPGSYPAYFKMLLDQFSNTDRVDYILINTFYKLEAEAVDTISKIYPTLTIGPTVPSIYLDLRIKDDDYYNLDLFTLQASISTNWISNKPPSMSDLCEKQIEELSWGLKNSNYYFLWESGQVNLPKTFLEDLGEKGCVVGWSPQVRILSNEAVGCFLTHCGWNSTIEALSLGMPMVAMPQWTDQPPNAKLVEDVWKVGIRVKVDEKGIVPRDEIECCIKEVMEGEKGIEMKKNAKKWRELAIEAVSEGGSSDKNIDELVSKILESKN</sequence>
<dbReference type="GO" id="GO:0009718">
    <property type="term" value="P:anthocyanin-containing compound biosynthetic process"/>
    <property type="evidence" value="ECO:0007669"/>
    <property type="project" value="UniProtKB-UniPathway"/>
</dbReference>
<dbReference type="InterPro" id="IPR002213">
    <property type="entry name" value="UDP_glucos_trans"/>
</dbReference>
<reference evidence="13" key="1">
    <citation type="submission" date="2019-03" db="EMBL/GenBank/DDBJ databases">
        <authorList>
            <person name="Mank J."/>
            <person name="Almeida P."/>
        </authorList>
    </citation>
    <scope>NUCLEOTIDE SEQUENCE</scope>
    <source>
        <strain evidence="13">78183</strain>
    </source>
</reference>
<dbReference type="FunFam" id="1.10.510.10:FF:001023">
    <property type="entry name" value="Os07g0541700 protein"/>
    <property type="match status" value="1"/>
</dbReference>
<evidence type="ECO:0000313" key="13">
    <source>
        <dbReference type="EMBL" id="VFU37355.1"/>
    </source>
</evidence>
<feature type="domain" description="Protein kinase" evidence="12">
    <location>
        <begin position="106"/>
        <end position="382"/>
    </location>
</feature>
<dbReference type="PANTHER" id="PTHR11926">
    <property type="entry name" value="GLUCOSYL/GLUCURONOSYL TRANSFERASES"/>
    <property type="match status" value="1"/>
</dbReference>
<dbReference type="SUPFAM" id="SSF53756">
    <property type="entry name" value="UDP-Glycosyltransferase/glycogen phosphorylase"/>
    <property type="match status" value="3"/>
</dbReference>
<dbReference type="FunFam" id="3.40.50.2000:FF:000057">
    <property type="entry name" value="Glycosyltransferase"/>
    <property type="match status" value="1"/>
</dbReference>
<dbReference type="GO" id="GO:0005524">
    <property type="term" value="F:ATP binding"/>
    <property type="evidence" value="ECO:0007669"/>
    <property type="project" value="UniProtKB-KW"/>
</dbReference>
<evidence type="ECO:0000256" key="11">
    <source>
        <dbReference type="ARBA" id="ARBA00048679"/>
    </source>
</evidence>
<evidence type="ECO:0000259" key="12">
    <source>
        <dbReference type="PROSITE" id="PS50011"/>
    </source>
</evidence>
<evidence type="ECO:0000256" key="7">
    <source>
        <dbReference type="ARBA" id="ARBA00022777"/>
    </source>
</evidence>
<dbReference type="UniPathway" id="UPA00009"/>
<evidence type="ECO:0000256" key="8">
    <source>
        <dbReference type="ARBA" id="ARBA00022840"/>
    </source>
</evidence>
<name>A0A6N2LPC7_SALVM</name>
<dbReference type="PROSITE" id="PS00108">
    <property type="entry name" value="PROTEIN_KINASE_ST"/>
    <property type="match status" value="1"/>
</dbReference>
<keyword evidence="3" id="KW-0723">Serine/threonine-protein kinase</keyword>
<dbReference type="PROSITE" id="PS50011">
    <property type="entry name" value="PROTEIN_KINASE_DOM"/>
    <property type="match status" value="1"/>
</dbReference>
<dbReference type="InterPro" id="IPR011009">
    <property type="entry name" value="Kinase-like_dom_sf"/>
</dbReference>
<evidence type="ECO:0000256" key="2">
    <source>
        <dbReference type="ARBA" id="ARBA00009995"/>
    </source>
</evidence>
<evidence type="ECO:0000256" key="3">
    <source>
        <dbReference type="ARBA" id="ARBA00022527"/>
    </source>
</evidence>
<comment type="similarity">
    <text evidence="2">Belongs to the UDP-glycosyltransferase family.</text>
</comment>
<keyword evidence="6" id="KW-0547">Nucleotide-binding</keyword>
<keyword evidence="8" id="KW-0067">ATP-binding</keyword>
<evidence type="ECO:0000256" key="1">
    <source>
        <dbReference type="ARBA" id="ARBA00004935"/>
    </source>
</evidence>
<dbReference type="GO" id="GO:0004674">
    <property type="term" value="F:protein serine/threonine kinase activity"/>
    <property type="evidence" value="ECO:0007669"/>
    <property type="project" value="UniProtKB-KW"/>
</dbReference>
<dbReference type="InterPro" id="IPR035595">
    <property type="entry name" value="UDP_glycos_trans_CS"/>
</dbReference>
<comment type="catalytic activity">
    <reaction evidence="10">
        <text>L-threonyl-[protein] + ATP = O-phospho-L-threonyl-[protein] + ADP + H(+)</text>
        <dbReference type="Rhea" id="RHEA:46608"/>
        <dbReference type="Rhea" id="RHEA-COMP:11060"/>
        <dbReference type="Rhea" id="RHEA-COMP:11605"/>
        <dbReference type="ChEBI" id="CHEBI:15378"/>
        <dbReference type="ChEBI" id="CHEBI:30013"/>
        <dbReference type="ChEBI" id="CHEBI:30616"/>
        <dbReference type="ChEBI" id="CHEBI:61977"/>
        <dbReference type="ChEBI" id="CHEBI:456216"/>
        <dbReference type="EC" id="2.7.11.1"/>
    </reaction>
</comment>
<dbReference type="SUPFAM" id="SSF56112">
    <property type="entry name" value="Protein kinase-like (PK-like)"/>
    <property type="match status" value="1"/>
</dbReference>